<evidence type="ECO:0000313" key="1">
    <source>
        <dbReference type="EMBL" id="KAK8077328.1"/>
    </source>
</evidence>
<reference evidence="1 2" key="1">
    <citation type="submission" date="2023-01" db="EMBL/GenBank/DDBJ databases">
        <title>Analysis of 21 Apiospora genomes using comparative genomics revels a genus with tremendous synthesis potential of carbohydrate active enzymes and secondary metabolites.</title>
        <authorList>
            <person name="Sorensen T."/>
        </authorList>
    </citation>
    <scope>NUCLEOTIDE SEQUENCE [LARGE SCALE GENOMIC DNA]</scope>
    <source>
        <strain evidence="1 2">CBS 83171</strain>
    </source>
</reference>
<evidence type="ECO:0000313" key="2">
    <source>
        <dbReference type="Proteomes" id="UP001446871"/>
    </source>
</evidence>
<sequence length="381" mass="42413">MARTFDGPKAYHAHQEDSTVQCSPEYIAPAVMQPMASVIPAIVTSIQKNPLLCGSVKSSGDRALVAKGAGSLVPQILAQTLDEVLSRTYMCAGDCTGVAEMRAYLGEGAARLLLAMTLDVALVDCCRAAQRVDDLNNVEKRAPVKCELTQRDHTSGWTLSLSLVQCREDPDYMRLCVDKGQSTLTQSAWHHEVQRRSFPDDSLWYNVWNGPSRQTYFISLGKVDQRWFTNSHACEAWSDIVKETLCVYLGTYQQFDLAEYDSADVAAPSHGLNMVASRFEKRLHIDSTDPTNLTNSEDPEKQAYAFMMYQAGAAGRYQVNESAISLVRKRLLTYRLRAIVREPDWVLRHKTDALPVLPKDLRKGTGVQAAENDKPGTYRPG</sequence>
<organism evidence="1 2">
    <name type="scientific">Apiospora saccharicola</name>
    <dbReference type="NCBI Taxonomy" id="335842"/>
    <lineage>
        <taxon>Eukaryota</taxon>
        <taxon>Fungi</taxon>
        <taxon>Dikarya</taxon>
        <taxon>Ascomycota</taxon>
        <taxon>Pezizomycotina</taxon>
        <taxon>Sordariomycetes</taxon>
        <taxon>Xylariomycetidae</taxon>
        <taxon>Amphisphaeriales</taxon>
        <taxon>Apiosporaceae</taxon>
        <taxon>Apiospora</taxon>
    </lineage>
</organism>
<accession>A0ABR1W5A0</accession>
<proteinExistence type="predicted"/>
<comment type="caution">
    <text evidence="1">The sequence shown here is derived from an EMBL/GenBank/DDBJ whole genome shotgun (WGS) entry which is preliminary data.</text>
</comment>
<name>A0ABR1W5A0_9PEZI</name>
<dbReference type="EMBL" id="JAQQWM010000002">
    <property type="protein sequence ID" value="KAK8077328.1"/>
    <property type="molecule type" value="Genomic_DNA"/>
</dbReference>
<dbReference type="Proteomes" id="UP001446871">
    <property type="component" value="Unassembled WGS sequence"/>
</dbReference>
<gene>
    <name evidence="1" type="ORF">PG996_003498</name>
</gene>
<protein>
    <submittedName>
        <fullName evidence="1">Uncharacterized protein</fullName>
    </submittedName>
</protein>
<keyword evidence="2" id="KW-1185">Reference proteome</keyword>